<dbReference type="EMBL" id="LGUS01000183">
    <property type="protein sequence ID" value="KOG32457.1"/>
    <property type="molecule type" value="Genomic_DNA"/>
</dbReference>
<organism evidence="2 3">
    <name type="scientific">Streptomyces resistomycificus</name>
    <dbReference type="NCBI Taxonomy" id="67356"/>
    <lineage>
        <taxon>Bacteria</taxon>
        <taxon>Bacillati</taxon>
        <taxon>Actinomycetota</taxon>
        <taxon>Actinomycetes</taxon>
        <taxon>Kitasatosporales</taxon>
        <taxon>Streptomycetaceae</taxon>
        <taxon>Streptomyces</taxon>
        <taxon>Streptomyces aurantiacus group</taxon>
    </lineage>
</organism>
<dbReference type="eggNOG" id="ENOG5033WF9">
    <property type="taxonomic scope" value="Bacteria"/>
</dbReference>
<dbReference type="PATRIC" id="fig|67356.5.peg.5709"/>
<dbReference type="Proteomes" id="UP000037251">
    <property type="component" value="Unassembled WGS sequence"/>
</dbReference>
<reference evidence="3" key="1">
    <citation type="submission" date="2015-07" db="EMBL/GenBank/DDBJ databases">
        <authorList>
            <person name="Ju K.-S."/>
            <person name="Doroghazi J.R."/>
            <person name="Metcalf W.W."/>
        </authorList>
    </citation>
    <scope>NUCLEOTIDE SEQUENCE [LARGE SCALE GENOMIC DNA]</scope>
    <source>
        <strain evidence="3">NRRL 2290</strain>
    </source>
</reference>
<proteinExistence type="predicted"/>
<sequence length="232" mass="24438">MPKHIRSGALTVLAITGAMLGTALAVQAEAQPAPVAATKAAQTSTARTDTAVTPTVAAKAVAAPKFLAASELPPHPSSSWTAGKVTDGVPDEMRFCLEEALLAYDSRYRPFHTDLETSAQQLTIVVGSTAKAKALVTRLNKEIRSCAKRAEQADPEIEASYKSYGSLPVEEGAQVHGLHTNASWGATDISLLSVGRDGRTVTVVEWGQMGDFGDAPVKAFKKTTTTAVNKLY</sequence>
<accession>A0A0L8L2S2</accession>
<evidence type="ECO:0000256" key="1">
    <source>
        <dbReference type="SAM" id="SignalP"/>
    </source>
</evidence>
<dbReference type="AlphaFoldDB" id="A0A0L8L2S2"/>
<comment type="caution">
    <text evidence="2">The sequence shown here is derived from an EMBL/GenBank/DDBJ whole genome shotgun (WGS) entry which is preliminary data.</text>
</comment>
<dbReference type="OrthoDB" id="4322593at2"/>
<feature type="chain" id="PRO_5011858752" description="PknH-like extracellular domain-containing protein" evidence="1">
    <location>
        <begin position="29"/>
        <end position="232"/>
    </location>
</feature>
<name>A0A0L8L2S2_9ACTN</name>
<dbReference type="RefSeq" id="WP_030038893.1">
    <property type="nucleotide sequence ID" value="NZ_KL575590.1"/>
</dbReference>
<gene>
    <name evidence="2" type="ORF">ADK37_26660</name>
</gene>
<evidence type="ECO:0008006" key="4">
    <source>
        <dbReference type="Google" id="ProtNLM"/>
    </source>
</evidence>
<feature type="signal peptide" evidence="1">
    <location>
        <begin position="1"/>
        <end position="28"/>
    </location>
</feature>
<evidence type="ECO:0000313" key="2">
    <source>
        <dbReference type="EMBL" id="KOG32457.1"/>
    </source>
</evidence>
<protein>
    <recommendedName>
        <fullName evidence="4">PknH-like extracellular domain-containing protein</fullName>
    </recommendedName>
</protein>
<keyword evidence="3" id="KW-1185">Reference proteome</keyword>
<keyword evidence="1" id="KW-0732">Signal</keyword>
<evidence type="ECO:0000313" key="3">
    <source>
        <dbReference type="Proteomes" id="UP000037251"/>
    </source>
</evidence>